<dbReference type="InterPro" id="IPR000182">
    <property type="entry name" value="GNAT_dom"/>
</dbReference>
<dbReference type="SUPFAM" id="SSF55729">
    <property type="entry name" value="Acyl-CoA N-acyltransferases (Nat)"/>
    <property type="match status" value="1"/>
</dbReference>
<evidence type="ECO:0000259" key="3">
    <source>
        <dbReference type="PROSITE" id="PS51186"/>
    </source>
</evidence>
<proteinExistence type="predicted"/>
<dbReference type="PANTHER" id="PTHR43877:SF2">
    <property type="entry name" value="AMINOALKYLPHOSPHONATE N-ACETYLTRANSFERASE-RELATED"/>
    <property type="match status" value="1"/>
</dbReference>
<dbReference type="InterPro" id="IPR050832">
    <property type="entry name" value="Bact_Acetyltransf"/>
</dbReference>
<dbReference type="PROSITE" id="PS51186">
    <property type="entry name" value="GNAT"/>
    <property type="match status" value="1"/>
</dbReference>
<dbReference type="InterPro" id="IPR016181">
    <property type="entry name" value="Acyl_CoA_acyltransferase"/>
</dbReference>
<feature type="domain" description="N-acetyltransferase" evidence="3">
    <location>
        <begin position="1"/>
        <end position="159"/>
    </location>
</feature>
<evidence type="ECO:0000256" key="2">
    <source>
        <dbReference type="ARBA" id="ARBA00023315"/>
    </source>
</evidence>
<protein>
    <submittedName>
        <fullName evidence="4">Acetyltransferase, N-acetylglutamate synthase</fullName>
        <ecNumber evidence="4">2.3.1.-</ecNumber>
    </submittedName>
</protein>
<evidence type="ECO:0000313" key="4">
    <source>
        <dbReference type="EMBL" id="CUR55888.1"/>
    </source>
</evidence>
<evidence type="ECO:0000256" key="1">
    <source>
        <dbReference type="ARBA" id="ARBA00022679"/>
    </source>
</evidence>
<sequence length="160" mass="17515">MEIRLVEESEYDAVAALIVAVYVDGGFIPVEADYVNELRDTAGRAHDSEVWVALEDGLLLGTVTYCPAGSGHREVAQDGEGEFRMLAVDPSARGRGLGETLVRHCLARSQAAGDHAMALSTMEEMTGAHRIYGRLGFVRTPAKDWTPGRDVCLWAFRLDY</sequence>
<gene>
    <name evidence="4" type="ORF">NOCA2310054</name>
</gene>
<dbReference type="AlphaFoldDB" id="A0A2P2C1J2"/>
<reference evidence="4" key="1">
    <citation type="submission" date="2015-08" db="EMBL/GenBank/DDBJ databases">
        <authorList>
            <person name="Babu N.S."/>
            <person name="Beckwith C.J."/>
            <person name="Beseler K.G."/>
            <person name="Brison A."/>
            <person name="Carone J.V."/>
            <person name="Caskin T.P."/>
            <person name="Diamond M."/>
            <person name="Durham M.E."/>
            <person name="Foxe J.M."/>
            <person name="Go M."/>
            <person name="Henderson B.A."/>
            <person name="Jones I.B."/>
            <person name="McGettigan J.A."/>
            <person name="Micheletti S.J."/>
            <person name="Nasrallah M.E."/>
            <person name="Ortiz D."/>
            <person name="Piller C.R."/>
            <person name="Privatt S.R."/>
            <person name="Schneider S.L."/>
            <person name="Sharp S."/>
            <person name="Smith T.C."/>
            <person name="Stanton J.D."/>
            <person name="Ullery H.E."/>
            <person name="Wilson R.J."/>
            <person name="Serrano M.G."/>
            <person name="Buck G."/>
            <person name="Lee V."/>
            <person name="Wang Y."/>
            <person name="Carvalho R."/>
            <person name="Voegtly L."/>
            <person name="Shi R."/>
            <person name="Duckworth R."/>
            <person name="Johnson A."/>
            <person name="Loviza R."/>
            <person name="Walstead R."/>
            <person name="Shah Z."/>
            <person name="Kiflezghi M."/>
            <person name="Wade K."/>
            <person name="Ball S.L."/>
            <person name="Bradley K.W."/>
            <person name="Asai D.J."/>
            <person name="Bowman C.A."/>
            <person name="Russell D.A."/>
            <person name="Pope W.H."/>
            <person name="Jacobs-Sera D."/>
            <person name="Hendrix R.W."/>
            <person name="Hatfull G.F."/>
        </authorList>
    </citation>
    <scope>NUCLEOTIDE SEQUENCE</scope>
</reference>
<accession>A0A2P2C1J2</accession>
<dbReference type="EMBL" id="CZKA01000025">
    <property type="protein sequence ID" value="CUR55888.1"/>
    <property type="molecule type" value="Genomic_DNA"/>
</dbReference>
<organism evidence="4">
    <name type="scientific">metagenome</name>
    <dbReference type="NCBI Taxonomy" id="256318"/>
    <lineage>
        <taxon>unclassified sequences</taxon>
        <taxon>metagenomes</taxon>
    </lineage>
</organism>
<dbReference type="Pfam" id="PF00583">
    <property type="entry name" value="Acetyltransf_1"/>
    <property type="match status" value="1"/>
</dbReference>
<dbReference type="CDD" id="cd04301">
    <property type="entry name" value="NAT_SF"/>
    <property type="match status" value="1"/>
</dbReference>
<dbReference type="EC" id="2.3.1.-" evidence="4"/>
<name>A0A2P2C1J2_9ZZZZ</name>
<keyword evidence="2 4" id="KW-0012">Acyltransferase</keyword>
<dbReference type="GO" id="GO:0016747">
    <property type="term" value="F:acyltransferase activity, transferring groups other than amino-acyl groups"/>
    <property type="evidence" value="ECO:0007669"/>
    <property type="project" value="InterPro"/>
</dbReference>
<dbReference type="Gene3D" id="3.40.630.30">
    <property type="match status" value="1"/>
</dbReference>
<keyword evidence="1 4" id="KW-0808">Transferase</keyword>
<dbReference type="PANTHER" id="PTHR43877">
    <property type="entry name" value="AMINOALKYLPHOSPHONATE N-ACETYLTRANSFERASE-RELATED-RELATED"/>
    <property type="match status" value="1"/>
</dbReference>